<organism evidence="9 10">
    <name type="scientific">Undibacterium squillarum</name>
    <dbReference type="NCBI Taxonomy" id="1131567"/>
    <lineage>
        <taxon>Bacteria</taxon>
        <taxon>Pseudomonadati</taxon>
        <taxon>Pseudomonadota</taxon>
        <taxon>Betaproteobacteria</taxon>
        <taxon>Burkholderiales</taxon>
        <taxon>Oxalobacteraceae</taxon>
        <taxon>Undibacterium</taxon>
    </lineage>
</organism>
<feature type="transmembrane region" description="Helical" evidence="7">
    <location>
        <begin position="250"/>
        <end position="274"/>
    </location>
</feature>
<feature type="transmembrane region" description="Helical" evidence="7">
    <location>
        <begin position="109"/>
        <end position="127"/>
    </location>
</feature>
<feature type="transmembrane region" description="Helical" evidence="7">
    <location>
        <begin position="133"/>
        <end position="156"/>
    </location>
</feature>
<dbReference type="EMBL" id="BMYU01000003">
    <property type="protein sequence ID" value="GGX37390.1"/>
    <property type="molecule type" value="Genomic_DNA"/>
</dbReference>
<feature type="transmembrane region" description="Helical" evidence="7">
    <location>
        <begin position="320"/>
        <end position="338"/>
    </location>
</feature>
<dbReference type="Proteomes" id="UP000653343">
    <property type="component" value="Unassembled WGS sequence"/>
</dbReference>
<dbReference type="SUPFAM" id="SSF103473">
    <property type="entry name" value="MFS general substrate transporter"/>
    <property type="match status" value="1"/>
</dbReference>
<dbReference type="InterPro" id="IPR020846">
    <property type="entry name" value="MFS_dom"/>
</dbReference>
<comment type="caution">
    <text evidence="9">The sequence shown here is derived from an EMBL/GenBank/DDBJ whole genome shotgun (WGS) entry which is preliminary data.</text>
</comment>
<evidence type="ECO:0000256" key="4">
    <source>
        <dbReference type="ARBA" id="ARBA00022692"/>
    </source>
</evidence>
<accession>A0ABQ2XW84</accession>
<dbReference type="InterPro" id="IPR036259">
    <property type="entry name" value="MFS_trans_sf"/>
</dbReference>
<keyword evidence="4 7" id="KW-0812">Transmembrane</keyword>
<dbReference type="InterPro" id="IPR011701">
    <property type="entry name" value="MFS"/>
</dbReference>
<name>A0ABQ2XW84_9BURK</name>
<evidence type="ECO:0000313" key="10">
    <source>
        <dbReference type="Proteomes" id="UP000653343"/>
    </source>
</evidence>
<feature type="transmembrane region" description="Helical" evidence="7">
    <location>
        <begin position="377"/>
        <end position="401"/>
    </location>
</feature>
<comment type="subcellular location">
    <subcellularLocation>
        <location evidence="1">Cell membrane</location>
        <topology evidence="1">Multi-pass membrane protein</topology>
    </subcellularLocation>
</comment>
<evidence type="ECO:0000256" key="2">
    <source>
        <dbReference type="ARBA" id="ARBA00022448"/>
    </source>
</evidence>
<dbReference type="InterPro" id="IPR050171">
    <property type="entry name" value="MFS_Transporters"/>
</dbReference>
<proteinExistence type="predicted"/>
<evidence type="ECO:0000256" key="1">
    <source>
        <dbReference type="ARBA" id="ARBA00004651"/>
    </source>
</evidence>
<keyword evidence="2" id="KW-0813">Transport</keyword>
<gene>
    <name evidence="9" type="ORF">GCM10010946_14020</name>
</gene>
<keyword evidence="6 7" id="KW-0472">Membrane</keyword>
<evidence type="ECO:0000256" key="7">
    <source>
        <dbReference type="SAM" id="Phobius"/>
    </source>
</evidence>
<feature type="transmembrane region" description="Helical" evidence="7">
    <location>
        <begin position="168"/>
        <end position="186"/>
    </location>
</feature>
<sequence length="470" mass="50497">MIHQFIISTQESDMRGCSEVPAVATPAWRQSRLMQWIPVFPAPVPRLLGSSLVFVMGRAVSLPLVVLYLAQALQLSQTRIGWMLAFASLVATLSGPLAGMLADRVAKTRLMAIACMIAAAAVLMLSVSPNAGFAMLALAAIEAALVLRSVSLKALLADYLPGELRARAFSMNYLMINLGFTIGPLIGAGLFAYWIAAPFWLAAIFILAAGWMVRDSAMRRSQAASLPLAESSAAKTSLRETLQALRSDRILLLFTLASILTSFVFGRFISGYLAQYLIAVYGAQQAAGTITTVLVTNAVMVVCLQYLVGSRMQNRHLLRWITAGVGFYLLGLTGYAVSDSKLSWILATVVFSLGEIIVVPCEYLFIDLIAPASQRGAYYGVQTLASLGTALNAVVCAYLLTHVGSNAMFASLILAGALGVVLYATGWFLRQRRAVQTATCDQHATPESHEYSDAIRLLAGNAVRGLRNLS</sequence>
<dbReference type="PROSITE" id="PS50850">
    <property type="entry name" value="MFS"/>
    <property type="match status" value="1"/>
</dbReference>
<dbReference type="Pfam" id="PF07690">
    <property type="entry name" value="MFS_1"/>
    <property type="match status" value="1"/>
</dbReference>
<feature type="domain" description="Major facilitator superfamily (MFS) profile" evidence="8">
    <location>
        <begin position="43"/>
        <end position="434"/>
    </location>
</feature>
<evidence type="ECO:0000256" key="5">
    <source>
        <dbReference type="ARBA" id="ARBA00022989"/>
    </source>
</evidence>
<protein>
    <submittedName>
        <fullName evidence="9">Multidrug resistance protein</fullName>
    </submittedName>
</protein>
<dbReference type="PANTHER" id="PTHR23517">
    <property type="entry name" value="RESISTANCE PROTEIN MDTM, PUTATIVE-RELATED-RELATED"/>
    <property type="match status" value="1"/>
</dbReference>
<feature type="transmembrane region" description="Helical" evidence="7">
    <location>
        <begin position="192"/>
        <end position="213"/>
    </location>
</feature>
<keyword evidence="10" id="KW-1185">Reference proteome</keyword>
<dbReference type="PANTHER" id="PTHR23517:SF2">
    <property type="entry name" value="MULTIDRUG RESISTANCE PROTEIN MDTH"/>
    <property type="match status" value="1"/>
</dbReference>
<evidence type="ECO:0000256" key="3">
    <source>
        <dbReference type="ARBA" id="ARBA00022475"/>
    </source>
</evidence>
<evidence type="ECO:0000313" key="9">
    <source>
        <dbReference type="EMBL" id="GGX37390.1"/>
    </source>
</evidence>
<feature type="transmembrane region" description="Helical" evidence="7">
    <location>
        <begin position="82"/>
        <end position="102"/>
    </location>
</feature>
<feature type="transmembrane region" description="Helical" evidence="7">
    <location>
        <begin position="407"/>
        <end position="429"/>
    </location>
</feature>
<dbReference type="Gene3D" id="1.20.1250.20">
    <property type="entry name" value="MFS general substrate transporter like domains"/>
    <property type="match status" value="1"/>
</dbReference>
<evidence type="ECO:0000259" key="8">
    <source>
        <dbReference type="PROSITE" id="PS50850"/>
    </source>
</evidence>
<keyword evidence="5 7" id="KW-1133">Transmembrane helix</keyword>
<feature type="transmembrane region" description="Helical" evidence="7">
    <location>
        <begin position="47"/>
        <end position="70"/>
    </location>
</feature>
<feature type="transmembrane region" description="Helical" evidence="7">
    <location>
        <begin position="286"/>
        <end position="308"/>
    </location>
</feature>
<evidence type="ECO:0000256" key="6">
    <source>
        <dbReference type="ARBA" id="ARBA00023136"/>
    </source>
</evidence>
<keyword evidence="3" id="KW-1003">Cell membrane</keyword>
<reference evidence="10" key="1">
    <citation type="journal article" date="2019" name="Int. J. Syst. Evol. Microbiol.">
        <title>The Global Catalogue of Microorganisms (GCM) 10K type strain sequencing project: providing services to taxonomists for standard genome sequencing and annotation.</title>
        <authorList>
            <consortium name="The Broad Institute Genomics Platform"/>
            <consortium name="The Broad Institute Genome Sequencing Center for Infectious Disease"/>
            <person name="Wu L."/>
            <person name="Ma J."/>
        </authorList>
    </citation>
    <scope>NUCLEOTIDE SEQUENCE [LARGE SCALE GENOMIC DNA]</scope>
    <source>
        <strain evidence="10">KCTC 23917</strain>
    </source>
</reference>
<feature type="transmembrane region" description="Helical" evidence="7">
    <location>
        <begin position="344"/>
        <end position="365"/>
    </location>
</feature>